<feature type="region of interest" description="Disordered" evidence="1">
    <location>
        <begin position="1"/>
        <end position="37"/>
    </location>
</feature>
<name>A0ABP0APS6_9PEZI</name>
<evidence type="ECO:0000313" key="4">
    <source>
        <dbReference type="Proteomes" id="UP001642482"/>
    </source>
</evidence>
<evidence type="ECO:0000313" key="3">
    <source>
        <dbReference type="EMBL" id="CAK7209229.1"/>
    </source>
</evidence>
<feature type="region of interest" description="Disordered" evidence="1">
    <location>
        <begin position="73"/>
        <end position="110"/>
    </location>
</feature>
<dbReference type="Gene3D" id="3.10.129.10">
    <property type="entry name" value="Hotdog Thioesterase"/>
    <property type="match status" value="1"/>
</dbReference>
<dbReference type="Proteomes" id="UP001642482">
    <property type="component" value="Unassembled WGS sequence"/>
</dbReference>
<evidence type="ECO:0000256" key="1">
    <source>
        <dbReference type="SAM" id="MobiDB-lite"/>
    </source>
</evidence>
<dbReference type="Pfam" id="PF03061">
    <property type="entry name" value="4HBT"/>
    <property type="match status" value="1"/>
</dbReference>
<feature type="compositionally biased region" description="Polar residues" evidence="1">
    <location>
        <begin position="12"/>
        <end position="21"/>
    </location>
</feature>
<feature type="domain" description="Thioesterase" evidence="2">
    <location>
        <begin position="170"/>
        <end position="280"/>
    </location>
</feature>
<gene>
    <name evidence="3" type="ORF">SEUCBS140593_000427</name>
</gene>
<dbReference type="PANTHER" id="PTHR47260:SF6">
    <property type="entry name" value="THIOESTERASE DOMAIN-CONTAINING PROTEIN"/>
    <property type="match status" value="1"/>
</dbReference>
<sequence length="294" mass="31698">MPQPRADACDGASTQKTQDAASIQLAPSRKPSPHDNEDLGLCDVYHLHGRPDSAGEVAYFMSVPWCRAHLNPSDGRPAGSAASQEIRIVQPNSRRKGRPVPNADGSLTSSTKTLDNAFATTLHTLDTIGAFIVFYEEPPLDPTAHPEYRAPILELKALMRLGPGLNGHIGVSHGGIVATILDEVLGLLIPLNRRRAKHNKRFGVVAPPLLASADPAGPEAAAIASADVDKGFVTGYLNTTYVRPVRTPAPVLVTARYTRMEGKRKFYVEGAIWDDKSQVLAKADCVFIALKERL</sequence>
<protein>
    <recommendedName>
        <fullName evidence="2">Thioesterase domain-containing protein</fullName>
    </recommendedName>
</protein>
<reference evidence="3 4" key="1">
    <citation type="submission" date="2024-01" db="EMBL/GenBank/DDBJ databases">
        <authorList>
            <person name="Allen C."/>
            <person name="Tagirdzhanova G."/>
        </authorList>
    </citation>
    <scope>NUCLEOTIDE SEQUENCE [LARGE SCALE GENOMIC DNA]</scope>
</reference>
<dbReference type="CDD" id="cd03443">
    <property type="entry name" value="PaaI_thioesterase"/>
    <property type="match status" value="1"/>
</dbReference>
<organism evidence="3 4">
    <name type="scientific">Sporothrix eucalyptigena</name>
    <dbReference type="NCBI Taxonomy" id="1812306"/>
    <lineage>
        <taxon>Eukaryota</taxon>
        <taxon>Fungi</taxon>
        <taxon>Dikarya</taxon>
        <taxon>Ascomycota</taxon>
        <taxon>Pezizomycotina</taxon>
        <taxon>Sordariomycetes</taxon>
        <taxon>Sordariomycetidae</taxon>
        <taxon>Ophiostomatales</taxon>
        <taxon>Ophiostomataceae</taxon>
        <taxon>Sporothrix</taxon>
    </lineage>
</organism>
<evidence type="ECO:0000259" key="2">
    <source>
        <dbReference type="Pfam" id="PF03061"/>
    </source>
</evidence>
<dbReference type="InterPro" id="IPR052061">
    <property type="entry name" value="PTE-AB_protein"/>
</dbReference>
<dbReference type="SUPFAM" id="SSF54637">
    <property type="entry name" value="Thioesterase/thiol ester dehydrase-isomerase"/>
    <property type="match status" value="1"/>
</dbReference>
<accession>A0ABP0APS6</accession>
<comment type="caution">
    <text evidence="3">The sequence shown here is derived from an EMBL/GenBank/DDBJ whole genome shotgun (WGS) entry which is preliminary data.</text>
</comment>
<keyword evidence="4" id="KW-1185">Reference proteome</keyword>
<dbReference type="EMBL" id="CAWUHD010000002">
    <property type="protein sequence ID" value="CAK7209229.1"/>
    <property type="molecule type" value="Genomic_DNA"/>
</dbReference>
<dbReference type="PANTHER" id="PTHR47260">
    <property type="entry name" value="UPF0644 PROTEIN PB2B4.06"/>
    <property type="match status" value="1"/>
</dbReference>
<dbReference type="InterPro" id="IPR006683">
    <property type="entry name" value="Thioestr_dom"/>
</dbReference>
<dbReference type="InterPro" id="IPR029069">
    <property type="entry name" value="HotDog_dom_sf"/>
</dbReference>
<proteinExistence type="predicted"/>